<accession>A0A8U0NPS6</accession>
<feature type="compositionally biased region" description="Pro residues" evidence="1">
    <location>
        <begin position="34"/>
        <end position="45"/>
    </location>
</feature>
<feature type="compositionally biased region" description="Basic and acidic residues" evidence="1">
    <location>
        <begin position="177"/>
        <end position="189"/>
    </location>
</feature>
<reference evidence="3" key="1">
    <citation type="submission" date="2025-08" db="UniProtKB">
        <authorList>
            <consortium name="RefSeq"/>
        </authorList>
    </citation>
    <scope>IDENTIFICATION</scope>
    <source>
        <tissue evidence="3">Brain</tissue>
    </source>
</reference>
<gene>
    <name evidence="3" type="primary">LOC106005135</name>
</gene>
<dbReference type="KEGG" id="mpuf:106005135"/>
<feature type="region of interest" description="Disordered" evidence="1">
    <location>
        <begin position="1"/>
        <end position="55"/>
    </location>
</feature>
<sequence length="271" mass="28217">MPLSQPASWSLPRQSPVRNPLSSPSRAGTRVPGGPRPPPPHPAPNRPFRCPRRVYSKPEPCLGDAVVALQNGHCQGLGPVLRLCPPRAPSPARPAGRPRGWASPGGPAVLRKATPTHTGVPGRPGFPPTDTSFPQPIPPSRGGFAPGGARDPTPDARGKGRPTEDGGCSRGQGAVSTRERDDTLGHHPPDSQPVTRSPHLCAPVCKPSRGSSHARGSLGVPPASLALSGRSQERTFQGQGRASRGCDRPLPLTGRSEVMTSGSSPPRTLDT</sequence>
<feature type="compositionally biased region" description="Polar residues" evidence="1">
    <location>
        <begin position="258"/>
        <end position="271"/>
    </location>
</feature>
<evidence type="ECO:0000256" key="1">
    <source>
        <dbReference type="SAM" id="MobiDB-lite"/>
    </source>
</evidence>
<dbReference type="Proteomes" id="UP000000715">
    <property type="component" value="Unplaced"/>
</dbReference>
<protein>
    <submittedName>
        <fullName evidence="3">Proline-rich protein 2-like</fullName>
    </submittedName>
</protein>
<keyword evidence="2" id="KW-1185">Reference proteome</keyword>
<feature type="region of interest" description="Disordered" evidence="1">
    <location>
        <begin position="85"/>
        <end position="271"/>
    </location>
</feature>
<dbReference type="AlphaFoldDB" id="A0A8U0NPS6"/>
<dbReference type="GeneID" id="106005135"/>
<feature type="compositionally biased region" description="Low complexity" evidence="1">
    <location>
        <begin position="93"/>
        <end position="108"/>
    </location>
</feature>
<organism evidence="2 3">
    <name type="scientific">Mustela putorius furo</name>
    <name type="common">European domestic ferret</name>
    <name type="synonym">Mustela furo</name>
    <dbReference type="NCBI Taxonomy" id="9669"/>
    <lineage>
        <taxon>Eukaryota</taxon>
        <taxon>Metazoa</taxon>
        <taxon>Chordata</taxon>
        <taxon>Craniata</taxon>
        <taxon>Vertebrata</taxon>
        <taxon>Euteleostomi</taxon>
        <taxon>Mammalia</taxon>
        <taxon>Eutheria</taxon>
        <taxon>Laurasiatheria</taxon>
        <taxon>Carnivora</taxon>
        <taxon>Caniformia</taxon>
        <taxon>Musteloidea</taxon>
        <taxon>Mustelidae</taxon>
        <taxon>Mustelinae</taxon>
        <taxon>Mustela</taxon>
    </lineage>
</organism>
<evidence type="ECO:0000313" key="2">
    <source>
        <dbReference type="Proteomes" id="UP000000715"/>
    </source>
</evidence>
<feature type="compositionally biased region" description="Basic and acidic residues" evidence="1">
    <location>
        <begin position="152"/>
        <end position="164"/>
    </location>
</feature>
<feature type="compositionally biased region" description="Polar residues" evidence="1">
    <location>
        <begin position="1"/>
        <end position="26"/>
    </location>
</feature>
<evidence type="ECO:0000313" key="3">
    <source>
        <dbReference type="RefSeq" id="XP_012908156.1"/>
    </source>
</evidence>
<proteinExistence type="predicted"/>
<name>A0A8U0NPS6_MUSPF</name>
<dbReference type="RefSeq" id="XP_012908156.1">
    <property type="nucleotide sequence ID" value="XM_013052702.1"/>
</dbReference>